<evidence type="ECO:0000256" key="1">
    <source>
        <dbReference type="ARBA" id="ARBA00000632"/>
    </source>
</evidence>
<evidence type="ECO:0000256" key="13">
    <source>
        <dbReference type="PIRSR" id="PIRSR608597-3"/>
    </source>
</evidence>
<evidence type="ECO:0000256" key="7">
    <source>
        <dbReference type="ARBA" id="ARBA00022729"/>
    </source>
</evidence>
<sequence>MLRHGMFFLLLVVQAQCNVSENSGPVQAHCLECICKVESGCKAIGCHKDVGSLSCGYYQIKEGYWIDCGKPGKDWKSCADDYTCASQCVQNYMIRYSKSCPQTCEGFAREHNGGPRGCKNPATLGYWKRLKSIKGCGDLETLRFQTTWCKGKRVFWLDFYKNLYY</sequence>
<evidence type="ECO:0000256" key="8">
    <source>
        <dbReference type="ARBA" id="ARBA00022801"/>
    </source>
</evidence>
<organism evidence="15 16">
    <name type="scientific">Pinctada imbricata</name>
    <name type="common">Atlantic pearl-oyster</name>
    <name type="synonym">Pinctada martensii</name>
    <dbReference type="NCBI Taxonomy" id="66713"/>
    <lineage>
        <taxon>Eukaryota</taxon>
        <taxon>Metazoa</taxon>
        <taxon>Spiralia</taxon>
        <taxon>Lophotrochozoa</taxon>
        <taxon>Mollusca</taxon>
        <taxon>Bivalvia</taxon>
        <taxon>Autobranchia</taxon>
        <taxon>Pteriomorphia</taxon>
        <taxon>Pterioida</taxon>
        <taxon>Pterioidea</taxon>
        <taxon>Pteriidae</taxon>
        <taxon>Pinctada</taxon>
    </lineage>
</organism>
<evidence type="ECO:0000256" key="5">
    <source>
        <dbReference type="ARBA" id="ARBA00022529"/>
    </source>
</evidence>
<keyword evidence="5" id="KW-0929">Antimicrobial</keyword>
<keyword evidence="11" id="KW-0326">Glycosidase</keyword>
<gene>
    <name evidence="15" type="ORF">FSP39_025231</name>
</gene>
<keyword evidence="8" id="KW-0378">Hydrolase</keyword>
<dbReference type="PROSITE" id="PS51909">
    <property type="entry name" value="LYSOZYME_I"/>
    <property type="match status" value="1"/>
</dbReference>
<feature type="signal peptide" evidence="14">
    <location>
        <begin position="1"/>
        <end position="17"/>
    </location>
</feature>
<dbReference type="InterPro" id="IPR023346">
    <property type="entry name" value="Lysozyme-like_dom_sf"/>
</dbReference>
<comment type="catalytic activity">
    <reaction evidence="1">
        <text>Hydrolysis of (1-&gt;4)-beta-linkages between N-acetylmuramic acid and N-acetyl-D-glucosamine residues in a peptidoglycan and between N-acetyl-D-glucosamine residues in chitodextrins.</text>
        <dbReference type="EC" id="3.2.1.17"/>
    </reaction>
</comment>
<reference evidence="15" key="1">
    <citation type="submission" date="2019-08" db="EMBL/GenBank/DDBJ databases">
        <title>The improved chromosome-level genome for the pearl oyster Pinctada fucata martensii using PacBio sequencing and Hi-C.</title>
        <authorList>
            <person name="Zheng Z."/>
        </authorList>
    </citation>
    <scope>NUCLEOTIDE SEQUENCE</scope>
    <source>
        <strain evidence="15">ZZ-2019</strain>
        <tissue evidence="15">Adductor muscle</tissue>
    </source>
</reference>
<evidence type="ECO:0000256" key="14">
    <source>
        <dbReference type="SAM" id="SignalP"/>
    </source>
</evidence>
<feature type="disulfide bond" evidence="13">
    <location>
        <begin position="100"/>
        <end position="118"/>
    </location>
</feature>
<dbReference type="InterPro" id="IPR008597">
    <property type="entry name" value="Invert_lysozyme"/>
</dbReference>
<feature type="disulfide bond" evidence="13">
    <location>
        <begin position="78"/>
        <end position="84"/>
    </location>
</feature>
<evidence type="ECO:0000256" key="4">
    <source>
        <dbReference type="ARBA" id="ARBA00022525"/>
    </source>
</evidence>
<keyword evidence="9" id="KW-0044">Antibiotic</keyword>
<evidence type="ECO:0000256" key="2">
    <source>
        <dbReference type="ARBA" id="ARBA00004613"/>
    </source>
</evidence>
<keyword evidence="16" id="KW-1185">Reference proteome</keyword>
<dbReference type="PANTHER" id="PTHR11195">
    <property type="entry name" value="DESTABILASE-RELATED"/>
    <property type="match status" value="1"/>
</dbReference>
<dbReference type="SUPFAM" id="SSF53955">
    <property type="entry name" value="Lysozyme-like"/>
    <property type="match status" value="1"/>
</dbReference>
<feature type="disulfide bond" evidence="13">
    <location>
        <begin position="35"/>
        <end position="41"/>
    </location>
</feature>
<evidence type="ECO:0000313" key="16">
    <source>
        <dbReference type="Proteomes" id="UP001186944"/>
    </source>
</evidence>
<dbReference type="EMBL" id="VSWD01000004">
    <property type="protein sequence ID" value="KAK3105436.1"/>
    <property type="molecule type" value="Genomic_DNA"/>
</dbReference>
<keyword evidence="7 14" id="KW-0732">Signal</keyword>
<name>A0AA88YU21_PINIB</name>
<dbReference type="GO" id="GO:0050829">
    <property type="term" value="P:defense response to Gram-negative bacterium"/>
    <property type="evidence" value="ECO:0007669"/>
    <property type="project" value="UniProtKB-ARBA"/>
</dbReference>
<evidence type="ECO:0000256" key="9">
    <source>
        <dbReference type="ARBA" id="ARBA00023022"/>
    </source>
</evidence>
<dbReference type="FunFam" id="1.10.530.10:FF:000023">
    <property type="entry name" value="Invertebrate-type lysozyme"/>
    <property type="match status" value="1"/>
</dbReference>
<dbReference type="PANTHER" id="PTHR11195:SF13">
    <property type="entry name" value="INVERTEBRATE-TYPE LYSOZYME 2-RELATED"/>
    <property type="match status" value="1"/>
</dbReference>
<feature type="disulfide bond" evidence="13">
    <location>
        <begin position="46"/>
        <end position="55"/>
    </location>
</feature>
<evidence type="ECO:0000256" key="11">
    <source>
        <dbReference type="ARBA" id="ARBA00023295"/>
    </source>
</evidence>
<evidence type="ECO:0000256" key="12">
    <source>
        <dbReference type="PIRSR" id="PIRSR608597-1"/>
    </source>
</evidence>
<protein>
    <recommendedName>
        <fullName evidence="3">lysozyme</fullName>
        <ecNumber evidence="3">3.2.1.17</ecNumber>
    </recommendedName>
</protein>
<proteinExistence type="predicted"/>
<feature type="chain" id="PRO_5041741914" description="lysozyme" evidence="14">
    <location>
        <begin position="18"/>
        <end position="165"/>
    </location>
</feature>
<accession>A0AA88YU21</accession>
<dbReference type="GO" id="GO:0005576">
    <property type="term" value="C:extracellular region"/>
    <property type="evidence" value="ECO:0007669"/>
    <property type="project" value="UniProtKB-SubCell"/>
</dbReference>
<dbReference type="Proteomes" id="UP001186944">
    <property type="component" value="Unassembled WGS sequence"/>
</dbReference>
<evidence type="ECO:0000256" key="10">
    <source>
        <dbReference type="ARBA" id="ARBA00023157"/>
    </source>
</evidence>
<feature type="active site" description="Nucleophile" evidence="12">
    <location>
        <position position="49"/>
    </location>
</feature>
<dbReference type="EC" id="3.2.1.17" evidence="3"/>
<keyword evidence="4" id="KW-0964">Secreted</keyword>
<dbReference type="AlphaFoldDB" id="A0AA88YU21"/>
<feature type="active site" description="Proton donor" evidence="12">
    <location>
        <position position="38"/>
    </location>
</feature>
<keyword evidence="10 13" id="KW-1015">Disulfide bond</keyword>
<feature type="disulfide bond" evidence="13">
    <location>
        <begin position="33"/>
        <end position="136"/>
    </location>
</feature>
<comment type="caution">
    <text evidence="15">The sequence shown here is derived from an EMBL/GenBank/DDBJ whole genome shotgun (WGS) entry which is preliminary data.</text>
</comment>
<evidence type="ECO:0000256" key="3">
    <source>
        <dbReference type="ARBA" id="ARBA00012732"/>
    </source>
</evidence>
<dbReference type="GO" id="GO:0003796">
    <property type="term" value="F:lysozyme activity"/>
    <property type="evidence" value="ECO:0007669"/>
    <property type="project" value="UniProtKB-EC"/>
</dbReference>
<dbReference type="Pfam" id="PF05497">
    <property type="entry name" value="Destabilase"/>
    <property type="match status" value="1"/>
</dbReference>
<dbReference type="GO" id="GO:0031640">
    <property type="term" value="P:killing of cells of another organism"/>
    <property type="evidence" value="ECO:0007669"/>
    <property type="project" value="UniProtKB-KW"/>
</dbReference>
<dbReference type="Gene3D" id="1.10.530.10">
    <property type="match status" value="1"/>
</dbReference>
<evidence type="ECO:0000313" key="15">
    <source>
        <dbReference type="EMBL" id="KAK3105436.1"/>
    </source>
</evidence>
<evidence type="ECO:0000256" key="6">
    <source>
        <dbReference type="ARBA" id="ARBA00022638"/>
    </source>
</evidence>
<feature type="disulfide bond" evidence="13">
    <location>
        <begin position="68"/>
        <end position="88"/>
    </location>
</feature>
<dbReference type="CDD" id="cd16890">
    <property type="entry name" value="lyz_i"/>
    <property type="match status" value="1"/>
</dbReference>
<comment type="subcellular location">
    <subcellularLocation>
        <location evidence="2">Secreted</location>
    </subcellularLocation>
</comment>
<feature type="disulfide bond" evidence="13">
    <location>
        <begin position="30"/>
        <end position="104"/>
    </location>
</feature>
<keyword evidence="6" id="KW-0081">Bacteriolytic enzyme</keyword>